<dbReference type="Gene3D" id="3.30.930.10">
    <property type="entry name" value="Bira Bifunctional Protein, Domain 2"/>
    <property type="match status" value="1"/>
</dbReference>
<dbReference type="InterPro" id="IPR004364">
    <property type="entry name" value="Aa-tRNA-synt_II"/>
</dbReference>
<sequence>FEEEDILNLFEELFTSIVETIKPELRVIKPFPRLAYAEAMECYGTDKPDLRFGLEIRDLSDIVAQSDFSIFRSAIAEGGKVKGICAPGCAAYTRRQLDELNKLVQERGAKGLVTMSLGTSAGSLNNLTAGMVRSVAAKFLTLEQIKQMAERLGAGMGDLLLIIADKPELANAVLGELRCEMGHRLKLAEPNLFAFAFIVGFPLLQWNEETGYWETMHHPFTMPRDEDILLLDTAPGRAHGKHYDMVCNGCEVAGGSIRIYTAE</sequence>
<dbReference type="GO" id="GO:0006422">
    <property type="term" value="P:aspartyl-tRNA aminoacylation"/>
    <property type="evidence" value="ECO:0007669"/>
    <property type="project" value="TreeGrafter"/>
</dbReference>
<keyword evidence="5" id="KW-0030">Aminoacyl-tRNA synthetase</keyword>
<proteinExistence type="predicted"/>
<feature type="domain" description="Aminoacyl-tRNA synthetase class II (D/K/N)" evidence="6">
    <location>
        <begin position="2"/>
        <end position="262"/>
    </location>
</feature>
<dbReference type="EMBL" id="BART01030375">
    <property type="protein sequence ID" value="GAH16752.1"/>
    <property type="molecule type" value="Genomic_DNA"/>
</dbReference>
<reference evidence="8" key="1">
    <citation type="journal article" date="2014" name="Front. Microbiol.">
        <title>High frequency of phylogenetically diverse reductive dehalogenase-homologous genes in deep subseafloor sedimentary metagenomes.</title>
        <authorList>
            <person name="Kawai M."/>
            <person name="Futagami T."/>
            <person name="Toyoda A."/>
            <person name="Takaki Y."/>
            <person name="Nishi S."/>
            <person name="Hori S."/>
            <person name="Arai W."/>
            <person name="Tsubouchi T."/>
            <person name="Morono Y."/>
            <person name="Uchiyama I."/>
            <person name="Ito T."/>
            <person name="Fujiyama A."/>
            <person name="Inagaki F."/>
            <person name="Takami H."/>
        </authorList>
    </citation>
    <scope>NUCLEOTIDE SEQUENCE</scope>
    <source>
        <strain evidence="8">Expedition CK06-06</strain>
    </source>
</reference>
<dbReference type="GO" id="GO:0005524">
    <property type="term" value="F:ATP binding"/>
    <property type="evidence" value="ECO:0007669"/>
    <property type="project" value="UniProtKB-KW"/>
</dbReference>
<feature type="domain" description="GAD" evidence="7">
    <location>
        <begin position="71"/>
        <end position="173"/>
    </location>
</feature>
<dbReference type="SUPFAM" id="SSF55681">
    <property type="entry name" value="Class II aaRS and biotin synthetases"/>
    <property type="match status" value="1"/>
</dbReference>
<organism evidence="8">
    <name type="scientific">marine sediment metagenome</name>
    <dbReference type="NCBI Taxonomy" id="412755"/>
    <lineage>
        <taxon>unclassified sequences</taxon>
        <taxon>metagenomes</taxon>
        <taxon>ecological metagenomes</taxon>
    </lineage>
</organism>
<gene>
    <name evidence="8" type="ORF">S01H4_53060</name>
</gene>
<evidence type="ECO:0000256" key="5">
    <source>
        <dbReference type="ARBA" id="ARBA00023146"/>
    </source>
</evidence>
<keyword evidence="2" id="KW-0547">Nucleotide-binding</keyword>
<name>X1D936_9ZZZZ</name>
<evidence type="ECO:0000256" key="2">
    <source>
        <dbReference type="ARBA" id="ARBA00022741"/>
    </source>
</evidence>
<dbReference type="InterPro" id="IPR029351">
    <property type="entry name" value="GAD_dom"/>
</dbReference>
<dbReference type="PANTHER" id="PTHR22594:SF5">
    <property type="entry name" value="ASPARTATE--TRNA LIGASE, MITOCHONDRIAL"/>
    <property type="match status" value="1"/>
</dbReference>
<dbReference type="PANTHER" id="PTHR22594">
    <property type="entry name" value="ASPARTYL/LYSYL-TRNA SYNTHETASE"/>
    <property type="match status" value="1"/>
</dbReference>
<dbReference type="InterPro" id="IPR004115">
    <property type="entry name" value="GAD-like_sf"/>
</dbReference>
<dbReference type="Pfam" id="PF00152">
    <property type="entry name" value="tRNA-synt_2"/>
    <property type="match status" value="1"/>
</dbReference>
<dbReference type="GO" id="GO:0005737">
    <property type="term" value="C:cytoplasm"/>
    <property type="evidence" value="ECO:0007669"/>
    <property type="project" value="InterPro"/>
</dbReference>
<dbReference type="Gene3D" id="3.30.1360.30">
    <property type="entry name" value="GAD-like domain"/>
    <property type="match status" value="1"/>
</dbReference>
<dbReference type="Pfam" id="PF02938">
    <property type="entry name" value="GAD"/>
    <property type="match status" value="1"/>
</dbReference>
<accession>X1D936</accession>
<feature type="non-terminal residue" evidence="8">
    <location>
        <position position="263"/>
    </location>
</feature>
<evidence type="ECO:0000256" key="4">
    <source>
        <dbReference type="ARBA" id="ARBA00022917"/>
    </source>
</evidence>
<keyword evidence="4" id="KW-0648">Protein biosynthesis</keyword>
<keyword evidence="1" id="KW-0436">Ligase</keyword>
<dbReference type="InterPro" id="IPR045864">
    <property type="entry name" value="aa-tRNA-synth_II/BPL/LPL"/>
</dbReference>
<dbReference type="GO" id="GO:0004815">
    <property type="term" value="F:aspartate-tRNA ligase activity"/>
    <property type="evidence" value="ECO:0007669"/>
    <property type="project" value="TreeGrafter"/>
</dbReference>
<evidence type="ECO:0000313" key="8">
    <source>
        <dbReference type="EMBL" id="GAH16752.1"/>
    </source>
</evidence>
<feature type="non-terminal residue" evidence="8">
    <location>
        <position position="1"/>
    </location>
</feature>
<evidence type="ECO:0000256" key="3">
    <source>
        <dbReference type="ARBA" id="ARBA00022840"/>
    </source>
</evidence>
<dbReference type="AlphaFoldDB" id="X1D936"/>
<comment type="caution">
    <text evidence="8">The sequence shown here is derived from an EMBL/GenBank/DDBJ whole genome shotgun (WGS) entry which is preliminary data.</text>
</comment>
<protein>
    <submittedName>
        <fullName evidence="8">Uncharacterized protein</fullName>
    </submittedName>
</protein>
<keyword evidence="3" id="KW-0067">ATP-binding</keyword>
<evidence type="ECO:0000259" key="7">
    <source>
        <dbReference type="Pfam" id="PF02938"/>
    </source>
</evidence>
<dbReference type="SUPFAM" id="SSF55261">
    <property type="entry name" value="GAD domain-like"/>
    <property type="match status" value="1"/>
</dbReference>
<evidence type="ECO:0000256" key="1">
    <source>
        <dbReference type="ARBA" id="ARBA00022598"/>
    </source>
</evidence>
<evidence type="ECO:0000259" key="6">
    <source>
        <dbReference type="Pfam" id="PF00152"/>
    </source>
</evidence>